<comment type="subunit">
    <text evidence="4">Component of the lipopolysaccharide transport and assembly complex.</text>
</comment>
<dbReference type="NCBIfam" id="NF008143">
    <property type="entry name" value="PRK10894.1"/>
    <property type="match status" value="1"/>
</dbReference>
<dbReference type="PANTHER" id="PTHR36504:SF1">
    <property type="entry name" value="LIPOPOLYSACCHARIDE EXPORT SYSTEM PROTEIN LPTA"/>
    <property type="match status" value="1"/>
</dbReference>
<comment type="subcellular location">
    <subcellularLocation>
        <location evidence="4">Periplasm</location>
    </subcellularLocation>
</comment>
<reference evidence="8 9" key="1">
    <citation type="submission" date="2020-10" db="EMBL/GenBank/DDBJ databases">
        <authorList>
            <person name="Szabo G."/>
        </authorList>
    </citation>
    <scope>NUCLEOTIDE SEQUENCE [LARGE SCALE GENOMIC DNA]</scope>
    <source>
        <strain evidence="8">PROFFT</strain>
    </source>
</reference>
<dbReference type="Pfam" id="PF03968">
    <property type="entry name" value="LptD_N"/>
    <property type="match status" value="1"/>
</dbReference>
<dbReference type="GO" id="GO:0009279">
    <property type="term" value="C:cell outer membrane"/>
    <property type="evidence" value="ECO:0007669"/>
    <property type="project" value="TreeGrafter"/>
</dbReference>
<evidence type="ECO:0000256" key="1">
    <source>
        <dbReference type="ARBA" id="ARBA00022448"/>
    </source>
</evidence>
<keyword evidence="6" id="KW-1133">Transmembrane helix</keyword>
<dbReference type="GO" id="GO:0017089">
    <property type="term" value="F:glycolipid transfer activity"/>
    <property type="evidence" value="ECO:0007669"/>
    <property type="project" value="TreeGrafter"/>
</dbReference>
<comment type="function">
    <text evidence="4">Involved in the assembly of lipopolysaccharide (LPS). Required for the translocation of LPS from the inner membrane to the outer membrane. May form a bridge between the inner membrane and the outer membrane, via interactions with LptC and LptD, thereby facilitating LPS transfer across the periplasm.</text>
</comment>
<name>A0A8E4F114_9ENTR</name>
<keyword evidence="9" id="KW-1185">Reference proteome</keyword>
<dbReference type="AlphaFoldDB" id="A0A8E4F114"/>
<dbReference type="EMBL" id="LR890047">
    <property type="protein sequence ID" value="CAD6507883.1"/>
    <property type="molecule type" value="Genomic_DNA"/>
</dbReference>
<keyword evidence="2" id="KW-0732">Signal</keyword>
<dbReference type="GO" id="GO:0015920">
    <property type="term" value="P:lipopolysaccharide transport"/>
    <property type="evidence" value="ECO:0007669"/>
    <property type="project" value="UniProtKB-UniRule"/>
</dbReference>
<evidence type="ECO:0000256" key="6">
    <source>
        <dbReference type="SAM" id="Phobius"/>
    </source>
</evidence>
<evidence type="ECO:0000256" key="4">
    <source>
        <dbReference type="HAMAP-Rule" id="MF_01914"/>
    </source>
</evidence>
<dbReference type="HAMAP" id="MF_01914">
    <property type="entry name" value="LPS_assembly_LptA"/>
    <property type="match status" value="1"/>
</dbReference>
<dbReference type="InterPro" id="IPR052037">
    <property type="entry name" value="LPS_export_LptA"/>
</dbReference>
<dbReference type="InterPro" id="IPR014340">
    <property type="entry name" value="LptA"/>
</dbReference>
<evidence type="ECO:0000313" key="9">
    <source>
        <dbReference type="Proteomes" id="UP000683585"/>
    </source>
</evidence>
<proteinExistence type="inferred from homology"/>
<sequence length="208" mass="23464">MRFKIKQKIIRLILTIPLITASFSVIAVLLDIQQPIHIESVQQFLNIQGNSVTFIGDVLVKQGTIKIHADKIIVTRPSGRQGKEIVDGYGRPVTFYQIQENGKPISCHGNRLRYELDKDLVILTGNAFLKQVDSSIQGDKITYLIKQQRMEALSDKGKHVTAILFPTKWKDKNIPSDEIQKSQEQLSVGKEKKKVNNSFSASSKMLGY</sequence>
<keyword evidence="6" id="KW-0812">Transmembrane</keyword>
<dbReference type="NCBIfam" id="TIGR03002">
    <property type="entry name" value="outer_YhbN_LptA"/>
    <property type="match status" value="1"/>
</dbReference>
<dbReference type="RefSeq" id="WP_216782551.1">
    <property type="nucleotide sequence ID" value="NZ_LR890047.1"/>
</dbReference>
<evidence type="ECO:0000313" key="8">
    <source>
        <dbReference type="EMBL" id="CAD6507883.1"/>
    </source>
</evidence>
<evidence type="ECO:0000256" key="3">
    <source>
        <dbReference type="ARBA" id="ARBA00022764"/>
    </source>
</evidence>
<protein>
    <recommendedName>
        <fullName evidence="4">Lipopolysaccharide export system protein LptA</fullName>
    </recommendedName>
</protein>
<dbReference type="KEGG" id="ptf:PROFFT_A_01090"/>
<dbReference type="Proteomes" id="UP000683585">
    <property type="component" value="Chromosome"/>
</dbReference>
<keyword evidence="6" id="KW-0472">Membrane</keyword>
<dbReference type="FunFam" id="2.60.450.10:FF:000002">
    <property type="entry name" value="Lipopolysaccharide export system protein LptA"/>
    <property type="match status" value="1"/>
</dbReference>
<accession>A0A8E4F114</accession>
<evidence type="ECO:0000256" key="2">
    <source>
        <dbReference type="ARBA" id="ARBA00022729"/>
    </source>
</evidence>
<keyword evidence="3 4" id="KW-0574">Periplasm</keyword>
<feature type="region of interest" description="Disordered" evidence="5">
    <location>
        <begin position="184"/>
        <end position="208"/>
    </location>
</feature>
<feature type="transmembrane region" description="Helical" evidence="6">
    <location>
        <begin position="12"/>
        <end position="30"/>
    </location>
</feature>
<organism evidence="8 9">
    <name type="scientific">Candidatus Profftia tarda</name>
    <dbReference type="NCBI Taxonomy" id="1177216"/>
    <lineage>
        <taxon>Bacteria</taxon>
        <taxon>Pseudomonadati</taxon>
        <taxon>Pseudomonadota</taxon>
        <taxon>Gammaproteobacteria</taxon>
        <taxon>Enterobacterales</taxon>
        <taxon>Enterobacteriaceae</taxon>
        <taxon>Candidatus Profftia</taxon>
    </lineage>
</organism>
<evidence type="ECO:0000256" key="5">
    <source>
        <dbReference type="SAM" id="MobiDB-lite"/>
    </source>
</evidence>
<feature type="domain" description="Organic solvent tolerance-like N-terminal" evidence="7">
    <location>
        <begin position="37"/>
        <end position="148"/>
    </location>
</feature>
<dbReference type="GO" id="GO:0001530">
    <property type="term" value="F:lipopolysaccharide binding"/>
    <property type="evidence" value="ECO:0007669"/>
    <property type="project" value="InterPro"/>
</dbReference>
<dbReference type="GO" id="GO:0043165">
    <property type="term" value="P:Gram-negative-bacterium-type cell outer membrane assembly"/>
    <property type="evidence" value="ECO:0007669"/>
    <property type="project" value="UniProtKB-UniRule"/>
</dbReference>
<dbReference type="PANTHER" id="PTHR36504">
    <property type="entry name" value="LIPOPOLYSACCHARIDE EXPORT SYSTEM PROTEIN LPTA"/>
    <property type="match status" value="1"/>
</dbReference>
<keyword evidence="1 4" id="KW-0813">Transport</keyword>
<dbReference type="InterPro" id="IPR005653">
    <property type="entry name" value="OstA-like_N"/>
</dbReference>
<comment type="similarity">
    <text evidence="4">Belongs to the LptA family.</text>
</comment>
<feature type="compositionally biased region" description="Polar residues" evidence="5">
    <location>
        <begin position="196"/>
        <end position="208"/>
    </location>
</feature>
<evidence type="ECO:0000259" key="7">
    <source>
        <dbReference type="Pfam" id="PF03968"/>
    </source>
</evidence>
<gene>
    <name evidence="4 8" type="primary">lptA</name>
    <name evidence="8" type="ORF">PROFFT_A_01090</name>
</gene>
<dbReference type="GO" id="GO:0030288">
    <property type="term" value="C:outer membrane-bounded periplasmic space"/>
    <property type="evidence" value="ECO:0007669"/>
    <property type="project" value="TreeGrafter"/>
</dbReference>